<dbReference type="Proteomes" id="UP000594621">
    <property type="component" value="Chromosome"/>
</dbReference>
<keyword evidence="1" id="KW-0808">Transferase</keyword>
<dbReference type="GO" id="GO:0008168">
    <property type="term" value="F:methyltransferase activity"/>
    <property type="evidence" value="ECO:0007669"/>
    <property type="project" value="UniProtKB-KW"/>
</dbReference>
<reference evidence="1 2" key="1">
    <citation type="submission" date="2020-09" db="EMBL/GenBank/DDBJ databases">
        <title>Complete genomes of bradyrhizobia occurring on native shrubby legumes in Australia.</title>
        <authorList>
            <person name="Lafay B."/>
        </authorList>
    </citation>
    <scope>NUCLEOTIDE SEQUENCE [LARGE SCALE GENOMIC DNA]</scope>
    <source>
        <strain evidence="1 2">BDV5040</strain>
    </source>
</reference>
<dbReference type="KEGG" id="bcou:IC761_27825"/>
<dbReference type="Gene3D" id="3.40.50.150">
    <property type="entry name" value="Vaccinia Virus protein VP39"/>
    <property type="match status" value="1"/>
</dbReference>
<dbReference type="InterPro" id="IPR029063">
    <property type="entry name" value="SAM-dependent_MTases_sf"/>
</dbReference>
<proteinExistence type="predicted"/>
<keyword evidence="2" id="KW-1185">Reference proteome</keyword>
<evidence type="ECO:0000313" key="1">
    <source>
        <dbReference type="EMBL" id="QPF90278.1"/>
    </source>
</evidence>
<dbReference type="SUPFAM" id="SSF53335">
    <property type="entry name" value="S-adenosyl-L-methionine-dependent methyltransferases"/>
    <property type="match status" value="1"/>
</dbReference>
<evidence type="ECO:0000313" key="2">
    <source>
        <dbReference type="Proteomes" id="UP000594621"/>
    </source>
</evidence>
<keyword evidence="1" id="KW-0489">Methyltransferase</keyword>
<protein>
    <submittedName>
        <fullName evidence="1">Class I SAM-dependent methyltransferase</fullName>
    </submittedName>
</protein>
<organism evidence="1 2">
    <name type="scientific">Bradyrhizobium commune</name>
    <dbReference type="NCBI Taxonomy" id="83627"/>
    <lineage>
        <taxon>Bacteria</taxon>
        <taxon>Pseudomonadati</taxon>
        <taxon>Pseudomonadota</taxon>
        <taxon>Alphaproteobacteria</taxon>
        <taxon>Hyphomicrobiales</taxon>
        <taxon>Nitrobacteraceae</taxon>
        <taxon>Bradyrhizobium</taxon>
    </lineage>
</organism>
<dbReference type="AlphaFoldDB" id="A0A7S9D310"/>
<dbReference type="RefSeq" id="WP_195799870.1">
    <property type="nucleotide sequence ID" value="NZ_CP061379.1"/>
</dbReference>
<accession>A0A7S9D310</accession>
<sequence length="294" mass="33169">MEFRLWTTTRRAKCEAETMVASIDALRRYVAGDLRKVDGWLSRIDAEILQTVLTAQSASQISGSVAEIGVHHGKAFILLCLGRNNEEAAYCIDIFEDQHLNQDASGHGNRAIFEQNLKNFGISNDRLVIDARSSEIVCADDLLSRVGQVRLFSVDGGHWSSIVINDLALAEATLAPRGVIALDDFHRSEWPNVSDGYFKWFAGRKSPIVPFAIGSNKLYLCPADDVRFYQGALSAVPLLEDIKSKMIEFQEVQVPVYQSFIQTETKRIERVKGYLKAFHPGFFSRLKRLRKRMR</sequence>
<name>A0A7S9D310_9BRAD</name>
<dbReference type="EMBL" id="CP061379">
    <property type="protein sequence ID" value="QPF90278.1"/>
    <property type="molecule type" value="Genomic_DNA"/>
</dbReference>
<gene>
    <name evidence="1" type="ORF">IC761_27825</name>
</gene>
<dbReference type="GO" id="GO:0032259">
    <property type="term" value="P:methylation"/>
    <property type="evidence" value="ECO:0007669"/>
    <property type="project" value="UniProtKB-KW"/>
</dbReference>
<dbReference type="Pfam" id="PF13578">
    <property type="entry name" value="Methyltransf_24"/>
    <property type="match status" value="1"/>
</dbReference>